<dbReference type="Gene3D" id="3.40.50.300">
    <property type="entry name" value="P-loop containing nucleotide triphosphate hydrolases"/>
    <property type="match status" value="1"/>
</dbReference>
<dbReference type="SUPFAM" id="SSF88697">
    <property type="entry name" value="PUA domain-like"/>
    <property type="match status" value="1"/>
</dbReference>
<dbReference type="InterPro" id="IPR024951">
    <property type="entry name" value="Sulfurylase_cat_dom"/>
</dbReference>
<dbReference type="GO" id="GO:0004020">
    <property type="term" value="F:adenylylsulfate kinase activity"/>
    <property type="evidence" value="ECO:0007669"/>
    <property type="project" value="UniProtKB-UniRule"/>
</dbReference>
<comment type="catalytic activity">
    <reaction evidence="1 8">
        <text>adenosine 5'-phosphosulfate + ATP = 3'-phosphoadenylyl sulfate + ADP + H(+)</text>
        <dbReference type="Rhea" id="RHEA:24152"/>
        <dbReference type="ChEBI" id="CHEBI:15378"/>
        <dbReference type="ChEBI" id="CHEBI:30616"/>
        <dbReference type="ChEBI" id="CHEBI:58243"/>
        <dbReference type="ChEBI" id="CHEBI:58339"/>
        <dbReference type="ChEBI" id="CHEBI:456216"/>
        <dbReference type="EC" id="2.7.1.25"/>
    </reaction>
</comment>
<dbReference type="EC" id="2.7.1.25" evidence="8"/>
<feature type="domain" description="Sulphate adenylyltransferase catalytic" evidence="10">
    <location>
        <begin position="297"/>
        <end position="511"/>
    </location>
</feature>
<name>A0A1Y5T212_9RHOB</name>
<comment type="caution">
    <text evidence="8">Lacks conserved residue(s) required for the propagation of feature annotation.</text>
</comment>
<keyword evidence="8 12" id="KW-0418">Kinase</keyword>
<dbReference type="CDD" id="cd00517">
    <property type="entry name" value="ATPS"/>
    <property type="match status" value="1"/>
</dbReference>
<dbReference type="AlphaFoldDB" id="A0A1Y5T212"/>
<dbReference type="GO" id="GO:0019379">
    <property type="term" value="P:sulfate assimilation, phosphoadenylyl sulfate reduction by phosphoadenylyl-sulfate reductase (thioredoxin)"/>
    <property type="evidence" value="ECO:0007669"/>
    <property type="project" value="TreeGrafter"/>
</dbReference>
<feature type="domain" description="ATP-sulfurylase PUA-like" evidence="11">
    <location>
        <begin position="136"/>
        <end position="286"/>
    </location>
</feature>
<evidence type="ECO:0000256" key="7">
    <source>
        <dbReference type="ARBA" id="ARBA00049370"/>
    </source>
</evidence>
<dbReference type="SUPFAM" id="SSF52374">
    <property type="entry name" value="Nucleotidylyl transferase"/>
    <property type="match status" value="1"/>
</dbReference>
<evidence type="ECO:0000259" key="10">
    <source>
        <dbReference type="Pfam" id="PF01747"/>
    </source>
</evidence>
<feature type="binding site" evidence="8">
    <location>
        <begin position="527"/>
        <end position="534"/>
    </location>
    <ligand>
        <name>ATP</name>
        <dbReference type="ChEBI" id="CHEBI:30616"/>
    </ligand>
</feature>
<keyword evidence="8" id="KW-0597">Phosphoprotein</keyword>
<dbReference type="InterPro" id="IPR050512">
    <property type="entry name" value="Sulf_AdTrans/APS_kinase"/>
</dbReference>
<dbReference type="Gene3D" id="3.40.50.620">
    <property type="entry name" value="HUPs"/>
    <property type="match status" value="1"/>
</dbReference>
<keyword evidence="3 8" id="KW-0808">Transferase</keyword>
<dbReference type="InterPro" id="IPR027417">
    <property type="entry name" value="P-loop_NTPase"/>
</dbReference>
<dbReference type="NCBIfam" id="TIGR00339">
    <property type="entry name" value="sopT"/>
    <property type="match status" value="1"/>
</dbReference>
<dbReference type="GO" id="GO:0005524">
    <property type="term" value="F:ATP binding"/>
    <property type="evidence" value="ECO:0007669"/>
    <property type="project" value="UniProtKB-UniRule"/>
</dbReference>
<evidence type="ECO:0000259" key="9">
    <source>
        <dbReference type="Pfam" id="PF01583"/>
    </source>
</evidence>
<protein>
    <recommendedName>
        <fullName evidence="8">Adenylyl-sulfate kinase</fullName>
        <ecNumber evidence="8">2.7.1.25</ecNumber>
    </recommendedName>
    <alternativeName>
        <fullName evidence="8">APS kinase</fullName>
    </alternativeName>
    <alternativeName>
        <fullName evidence="8">ATP adenosine-5'-phosphosulfate 3'-phosphotransferase</fullName>
    </alternativeName>
    <alternativeName>
        <fullName evidence="8">Adenosine-5'-phosphosulfate kinase</fullName>
    </alternativeName>
</protein>
<dbReference type="SUPFAM" id="SSF52540">
    <property type="entry name" value="P-loop containing nucleoside triphosphate hydrolases"/>
    <property type="match status" value="1"/>
</dbReference>
<dbReference type="Pfam" id="PF01747">
    <property type="entry name" value="ATP-sulfurylase"/>
    <property type="match status" value="1"/>
</dbReference>
<dbReference type="Gene3D" id="3.10.400.10">
    <property type="entry name" value="Sulfate adenylyltransferase"/>
    <property type="match status" value="1"/>
</dbReference>
<dbReference type="InterPro" id="IPR015947">
    <property type="entry name" value="PUA-like_sf"/>
</dbReference>
<evidence type="ECO:0000256" key="5">
    <source>
        <dbReference type="ARBA" id="ARBA00022741"/>
    </source>
</evidence>
<comment type="function">
    <text evidence="8">Catalyzes the synthesis of activated sulfate.</text>
</comment>
<keyword evidence="4" id="KW-0548">Nucleotidyltransferase</keyword>
<dbReference type="NCBIfam" id="NF004040">
    <property type="entry name" value="PRK05537.1"/>
    <property type="match status" value="1"/>
</dbReference>
<dbReference type="CDD" id="cd02027">
    <property type="entry name" value="APSK"/>
    <property type="match status" value="1"/>
</dbReference>
<gene>
    <name evidence="12" type="primary">sat</name>
    <name evidence="8 12" type="synonym">cysC</name>
    <name evidence="12" type="ORF">PSJ8397_02625</name>
</gene>
<dbReference type="OrthoDB" id="9804504at2"/>
<dbReference type="InterPro" id="IPR014729">
    <property type="entry name" value="Rossmann-like_a/b/a_fold"/>
</dbReference>
<dbReference type="InterPro" id="IPR025980">
    <property type="entry name" value="ATP-Sase_PUA-like_dom"/>
</dbReference>
<dbReference type="GO" id="GO:0005737">
    <property type="term" value="C:cytoplasm"/>
    <property type="evidence" value="ECO:0007669"/>
    <property type="project" value="TreeGrafter"/>
</dbReference>
<evidence type="ECO:0000256" key="1">
    <source>
        <dbReference type="ARBA" id="ARBA00001823"/>
    </source>
</evidence>
<dbReference type="NCBIfam" id="NF003013">
    <property type="entry name" value="PRK03846.1"/>
    <property type="match status" value="1"/>
</dbReference>
<dbReference type="EMBL" id="FWFT01000004">
    <property type="protein sequence ID" value="SLN50360.1"/>
    <property type="molecule type" value="Genomic_DNA"/>
</dbReference>
<dbReference type="InterPro" id="IPR002650">
    <property type="entry name" value="Sulphate_adenylyltransferase"/>
</dbReference>
<dbReference type="Pfam" id="PF01583">
    <property type="entry name" value="APS_kinase"/>
    <property type="match status" value="1"/>
</dbReference>
<organism evidence="12 13">
    <name type="scientific">Pseudooctadecabacter jejudonensis</name>
    <dbReference type="NCBI Taxonomy" id="1391910"/>
    <lineage>
        <taxon>Bacteria</taxon>
        <taxon>Pseudomonadati</taxon>
        <taxon>Pseudomonadota</taxon>
        <taxon>Alphaproteobacteria</taxon>
        <taxon>Rhodobacterales</taxon>
        <taxon>Paracoccaceae</taxon>
        <taxon>Pseudooctadecabacter</taxon>
    </lineage>
</organism>
<dbReference type="InterPro" id="IPR059117">
    <property type="entry name" value="APS_kinase_dom"/>
</dbReference>
<evidence type="ECO:0000256" key="8">
    <source>
        <dbReference type="HAMAP-Rule" id="MF_00065"/>
    </source>
</evidence>
<keyword evidence="5 8" id="KW-0547">Nucleotide-binding</keyword>
<dbReference type="FunFam" id="3.40.50.300:FF:000802">
    <property type="entry name" value="Sulfate adenylyltransferase"/>
    <property type="match status" value="1"/>
</dbReference>
<dbReference type="Pfam" id="PF14306">
    <property type="entry name" value="PUA_2"/>
    <property type="match status" value="1"/>
</dbReference>
<dbReference type="UniPathway" id="UPA00140">
    <property type="reaction ID" value="UER00205"/>
</dbReference>
<dbReference type="GO" id="GO:0010134">
    <property type="term" value="P:sulfate assimilation via adenylyl sulfate reduction"/>
    <property type="evidence" value="ECO:0007669"/>
    <property type="project" value="TreeGrafter"/>
</dbReference>
<evidence type="ECO:0000259" key="11">
    <source>
        <dbReference type="Pfam" id="PF14306"/>
    </source>
</evidence>
<dbReference type="PANTHER" id="PTHR42700:SF1">
    <property type="entry name" value="SULFATE ADENYLYLTRANSFERASE"/>
    <property type="match status" value="1"/>
</dbReference>
<reference evidence="12 13" key="1">
    <citation type="submission" date="2017-03" db="EMBL/GenBank/DDBJ databases">
        <authorList>
            <person name="Afonso C.L."/>
            <person name="Miller P.J."/>
            <person name="Scott M.A."/>
            <person name="Spackman E."/>
            <person name="Goraichik I."/>
            <person name="Dimitrov K.M."/>
            <person name="Suarez D.L."/>
            <person name="Swayne D.E."/>
        </authorList>
    </citation>
    <scope>NUCLEOTIDE SEQUENCE [LARGE SCALE GENOMIC DNA]</scope>
    <source>
        <strain evidence="12 13">CECT 8397</strain>
    </source>
</reference>
<dbReference type="InterPro" id="IPR002891">
    <property type="entry name" value="APS"/>
</dbReference>
<dbReference type="PANTHER" id="PTHR42700">
    <property type="entry name" value="SULFATE ADENYLYLTRANSFERASE"/>
    <property type="match status" value="1"/>
</dbReference>
<proteinExistence type="inferred from homology"/>
<evidence type="ECO:0000256" key="2">
    <source>
        <dbReference type="ARBA" id="ARBA00004806"/>
    </source>
</evidence>
<dbReference type="NCBIfam" id="TIGR00455">
    <property type="entry name" value="apsK"/>
    <property type="match status" value="1"/>
</dbReference>
<evidence type="ECO:0000256" key="3">
    <source>
        <dbReference type="ARBA" id="ARBA00022679"/>
    </source>
</evidence>
<dbReference type="Gene3D" id="1.10.10.10">
    <property type="entry name" value="Winged helix-like DNA-binding domain superfamily/Winged helix DNA-binding domain"/>
    <property type="match status" value="1"/>
</dbReference>
<keyword evidence="6 8" id="KW-0067">ATP-binding</keyword>
<dbReference type="GO" id="GO:0004781">
    <property type="term" value="F:sulfate adenylyltransferase (ATP) activity"/>
    <property type="evidence" value="ECO:0007669"/>
    <property type="project" value="UniProtKB-EC"/>
</dbReference>
<keyword evidence="13" id="KW-1185">Reference proteome</keyword>
<comment type="similarity">
    <text evidence="8">Belongs to the APS kinase family.</text>
</comment>
<evidence type="ECO:0000256" key="4">
    <source>
        <dbReference type="ARBA" id="ARBA00022695"/>
    </source>
</evidence>
<dbReference type="HAMAP" id="MF_00065">
    <property type="entry name" value="Adenylyl_sulf_kinase"/>
    <property type="match status" value="1"/>
</dbReference>
<accession>A0A1Y5T212</accession>
<dbReference type="FunFam" id="3.40.50.620:FF:000052">
    <property type="entry name" value="Sulfate adenylyltransferase"/>
    <property type="match status" value="1"/>
</dbReference>
<sequence length="697" mass="78139">MTSPSPLQMTDEEQALFRLLRQVNLTPRASQRDLAKAVGVSLGRFNAQLKSAMTDGLIQTSDLDGTDPASTDRRKRVAYVLTHRGATEQARLTDRFLARKFAEYDALHAELTGSSSGYVPPNNRTTLMQNNLAPIPELYVSYDSAQKLKVEAADLTSHDLSPRQICDLELLMNGGFNPLKGFLSEADYNSVVDTMRLTTGELWPMPITLDVSEDFAASLEIGQDIALRDQEGVILATMTVTDRWTPNKAHEAEQVFGADDDAHPAVNYLHNQAGKIYLGGPVTGIQQPVHYDFRARRDTPNELRSYFRKMGWRKVVAFQTRNPLHRAHQELTFRAAREAQANLLIHPVVGLTKPGDVDHFTRVRCYEAVLDKYPQSTTSMSLLNLAMRMAGPREAVWHGLIRKNHGCTHFIVGRDHAGPGKNSAGDDFYGPYDAQDLFRENQEEMGIEMVDFKHMVWVDERAQYEAIDEIEDKDEVTILNISGTELRRRLQEGLEIPEWFSFPEVVKELRRTKPPRSKQGFTVFFTGFSGSGKSTIANALMVKLMEMGGRPVTLLDGDIVRKNLSSELGFSKEHRDLNIRRIGYVASEITKNGGIAICAPIAPYATTRRAVREDIEGFGAFVEVHVATSIEECERRDRKGLYKLAREGKIKEFTGISDPYDVPVDPELRVETENVDVDNCAHQVLLKLESMGLIAAE</sequence>
<comment type="pathway">
    <text evidence="2 8">Sulfur metabolism; hydrogen sulfide biosynthesis; sulfite from sulfate: step 2/3.</text>
</comment>
<dbReference type="Proteomes" id="UP000193623">
    <property type="component" value="Unassembled WGS sequence"/>
</dbReference>
<comment type="catalytic activity">
    <reaction evidence="7">
        <text>sulfate + ATP + H(+) = adenosine 5'-phosphosulfate + diphosphate</text>
        <dbReference type="Rhea" id="RHEA:18133"/>
        <dbReference type="ChEBI" id="CHEBI:15378"/>
        <dbReference type="ChEBI" id="CHEBI:16189"/>
        <dbReference type="ChEBI" id="CHEBI:30616"/>
        <dbReference type="ChEBI" id="CHEBI:33019"/>
        <dbReference type="ChEBI" id="CHEBI:58243"/>
        <dbReference type="EC" id="2.7.7.4"/>
    </reaction>
</comment>
<evidence type="ECO:0000256" key="6">
    <source>
        <dbReference type="ARBA" id="ARBA00022840"/>
    </source>
</evidence>
<feature type="domain" description="APS kinase" evidence="9">
    <location>
        <begin position="519"/>
        <end position="670"/>
    </location>
</feature>
<evidence type="ECO:0000313" key="12">
    <source>
        <dbReference type="EMBL" id="SLN50360.1"/>
    </source>
</evidence>
<dbReference type="Pfam" id="PF13412">
    <property type="entry name" value="HTH_24"/>
    <property type="match status" value="1"/>
</dbReference>
<evidence type="ECO:0000313" key="13">
    <source>
        <dbReference type="Proteomes" id="UP000193623"/>
    </source>
</evidence>
<dbReference type="GO" id="GO:0070814">
    <property type="term" value="P:hydrogen sulfide biosynthetic process"/>
    <property type="evidence" value="ECO:0007669"/>
    <property type="project" value="UniProtKB-UniRule"/>
</dbReference>
<dbReference type="InterPro" id="IPR036388">
    <property type="entry name" value="WH-like_DNA-bd_sf"/>
</dbReference>